<dbReference type="Gene3D" id="2.70.70.10">
    <property type="entry name" value="Glucose Permease (Domain IIA)"/>
    <property type="match status" value="1"/>
</dbReference>
<dbReference type="Proteomes" id="UP001375743">
    <property type="component" value="Unassembled WGS sequence"/>
</dbReference>
<dbReference type="GO" id="GO:0016787">
    <property type="term" value="F:hydrolase activity"/>
    <property type="evidence" value="ECO:0007669"/>
    <property type="project" value="UniProtKB-KW"/>
</dbReference>
<evidence type="ECO:0000313" key="3">
    <source>
        <dbReference type="Proteomes" id="UP001375743"/>
    </source>
</evidence>
<organism evidence="2 3">
    <name type="scientific">Benzoatithermus flavus</name>
    <dbReference type="NCBI Taxonomy" id="3108223"/>
    <lineage>
        <taxon>Bacteria</taxon>
        <taxon>Pseudomonadati</taxon>
        <taxon>Pseudomonadota</taxon>
        <taxon>Alphaproteobacteria</taxon>
        <taxon>Geminicoccales</taxon>
        <taxon>Geminicoccaceae</taxon>
        <taxon>Benzoatithermus</taxon>
    </lineage>
</organism>
<keyword evidence="3" id="KW-1185">Reference proteome</keyword>
<dbReference type="InterPro" id="IPR050570">
    <property type="entry name" value="Cell_wall_metabolism_enzyme"/>
</dbReference>
<evidence type="ECO:0000313" key="2">
    <source>
        <dbReference type="EMBL" id="MEK0083998.1"/>
    </source>
</evidence>
<name>A0ABU8XS46_9PROT</name>
<feature type="domain" description="M23ase beta-sheet core" evidence="1">
    <location>
        <begin position="89"/>
        <end position="175"/>
    </location>
</feature>
<sequence>MTKPSFDAFTFGRLLKASLLAGLLSLMLLSFAPIPAAAVESEACGTSVMQMGMRAVGAGFRLGAQYMDPHYRGYRKPVRQEGYGTVYIQHTGRDFIKSIGTPVRAVAPGRVAYNTRGTPGQPASKFTFIRGSGVTWAYGHILPAVRVGQSIRPGQLIGYIANPRGMFPPHVHIGAITLPYPTRNRAVNAAMNAGRAFGRTPGQAAANARRYTMDPLRAFARAEGRRC</sequence>
<reference evidence="2 3" key="1">
    <citation type="submission" date="2024-01" db="EMBL/GenBank/DDBJ databases">
        <title>Multi-omics insights into the function and evolution of sodium benzoate biodegradation pathways in Benzoatithermus flavus gen. nov., sp. nov. from hot spring.</title>
        <authorList>
            <person name="Hu C.-J."/>
            <person name="Li W.-J."/>
        </authorList>
    </citation>
    <scope>NUCLEOTIDE SEQUENCE [LARGE SCALE GENOMIC DNA]</scope>
    <source>
        <strain evidence="2 3">SYSU G07066</strain>
    </source>
</reference>
<gene>
    <name evidence="2" type="ORF">U1T56_12615</name>
</gene>
<dbReference type="CDD" id="cd12797">
    <property type="entry name" value="M23_peptidase"/>
    <property type="match status" value="1"/>
</dbReference>
<dbReference type="Pfam" id="PF01551">
    <property type="entry name" value="Peptidase_M23"/>
    <property type="match status" value="1"/>
</dbReference>
<proteinExistence type="predicted"/>
<dbReference type="InterPro" id="IPR016047">
    <property type="entry name" value="M23ase_b-sheet_dom"/>
</dbReference>
<comment type="caution">
    <text evidence="2">The sequence shown here is derived from an EMBL/GenBank/DDBJ whole genome shotgun (WGS) entry which is preliminary data.</text>
</comment>
<accession>A0ABU8XS46</accession>
<dbReference type="PANTHER" id="PTHR21666:SF270">
    <property type="entry name" value="MUREIN HYDROLASE ACTIVATOR ENVC"/>
    <property type="match status" value="1"/>
</dbReference>
<dbReference type="PANTHER" id="PTHR21666">
    <property type="entry name" value="PEPTIDASE-RELATED"/>
    <property type="match status" value="1"/>
</dbReference>
<dbReference type="RefSeq" id="WP_418159847.1">
    <property type="nucleotide sequence ID" value="NZ_JBBLZC010000011.1"/>
</dbReference>
<dbReference type="InterPro" id="IPR011055">
    <property type="entry name" value="Dup_hybrid_motif"/>
</dbReference>
<keyword evidence="2" id="KW-0378">Hydrolase</keyword>
<protein>
    <submittedName>
        <fullName evidence="2">M23 family metallopeptidase</fullName>
        <ecNumber evidence="2">3.4.-.-</ecNumber>
    </submittedName>
</protein>
<dbReference type="EC" id="3.4.-.-" evidence="2"/>
<dbReference type="SUPFAM" id="SSF51261">
    <property type="entry name" value="Duplicated hybrid motif"/>
    <property type="match status" value="1"/>
</dbReference>
<dbReference type="EMBL" id="JBBLZC010000011">
    <property type="protein sequence ID" value="MEK0083998.1"/>
    <property type="molecule type" value="Genomic_DNA"/>
</dbReference>
<evidence type="ECO:0000259" key="1">
    <source>
        <dbReference type="Pfam" id="PF01551"/>
    </source>
</evidence>